<comment type="similarity">
    <text evidence="1">Belongs to the Gfo/Idh/MocA family.</text>
</comment>
<dbReference type="Gene3D" id="3.40.50.720">
    <property type="entry name" value="NAD(P)-binding Rossmann-like Domain"/>
    <property type="match status" value="1"/>
</dbReference>
<feature type="domain" description="Gfo/Idh/MocA-like oxidoreductase C-terminal" evidence="4">
    <location>
        <begin position="137"/>
        <end position="343"/>
    </location>
</feature>
<dbReference type="InterPro" id="IPR004104">
    <property type="entry name" value="Gfo/Idh/MocA-like_OxRdtase_C"/>
</dbReference>
<gene>
    <name evidence="5" type="ORF">ACFOEB_04870</name>
</gene>
<sequence length="345" mass="38165">MSKPLNIALASYGMSGKVFHAPLIAAHPNLKLAAVLQRSSNTAHERYPEVTIARSFAELIGNPTIDIVVVNTPNALHYPMARDALRAGKHVVLEKPFTATIDEGRELIELAEQLGLMLTVFHNRRLQSGFNTAQKILHEKRLGKINTFAVTIDRFRPAPGPKKWKEEPGPGAGLLYDLGSHLLDECLILFGLPQSVYADLRIERDGAQTCDYFDVRLDYPGHKCLLKASMLAREPAPAYVIHGDQGSYLKPLGDVQEARLAAGMVPQGANWADEAPHEWGHIHTDKGREAYPTVAGNYPLFYDNVYRHVVHGDTLLVQAEQALVTVGMIEVVERSARERACIELT</sequence>
<evidence type="ECO:0000259" key="3">
    <source>
        <dbReference type="Pfam" id="PF01408"/>
    </source>
</evidence>
<proteinExistence type="inferred from homology"/>
<name>A0ABV7HP90_9GAMM</name>
<dbReference type="EMBL" id="JBHRTL010000004">
    <property type="protein sequence ID" value="MFC3154528.1"/>
    <property type="molecule type" value="Genomic_DNA"/>
</dbReference>
<comment type="caution">
    <text evidence="5">The sequence shown here is derived from an EMBL/GenBank/DDBJ whole genome shotgun (WGS) entry which is preliminary data.</text>
</comment>
<dbReference type="InterPro" id="IPR036291">
    <property type="entry name" value="NAD(P)-bd_dom_sf"/>
</dbReference>
<reference evidence="6" key="1">
    <citation type="journal article" date="2019" name="Int. J. Syst. Evol. Microbiol.">
        <title>The Global Catalogue of Microorganisms (GCM) 10K type strain sequencing project: providing services to taxonomists for standard genome sequencing and annotation.</title>
        <authorList>
            <consortium name="The Broad Institute Genomics Platform"/>
            <consortium name="The Broad Institute Genome Sequencing Center for Infectious Disease"/>
            <person name="Wu L."/>
            <person name="Ma J."/>
        </authorList>
    </citation>
    <scope>NUCLEOTIDE SEQUENCE [LARGE SCALE GENOMIC DNA]</scope>
    <source>
        <strain evidence="6">KCTC 52141</strain>
    </source>
</reference>
<feature type="domain" description="Gfo/Idh/MocA-like oxidoreductase N-terminal" evidence="3">
    <location>
        <begin position="6"/>
        <end position="122"/>
    </location>
</feature>
<organism evidence="5 6">
    <name type="scientific">Gilvimarinus japonicus</name>
    <dbReference type="NCBI Taxonomy" id="1796469"/>
    <lineage>
        <taxon>Bacteria</taxon>
        <taxon>Pseudomonadati</taxon>
        <taxon>Pseudomonadota</taxon>
        <taxon>Gammaproteobacteria</taxon>
        <taxon>Cellvibrionales</taxon>
        <taxon>Cellvibrionaceae</taxon>
        <taxon>Gilvimarinus</taxon>
    </lineage>
</organism>
<keyword evidence="6" id="KW-1185">Reference proteome</keyword>
<protein>
    <submittedName>
        <fullName evidence="5">Gfo/Idh/MocA family oxidoreductase</fullName>
    </submittedName>
</protein>
<dbReference type="Proteomes" id="UP001595548">
    <property type="component" value="Unassembled WGS sequence"/>
</dbReference>
<dbReference type="SUPFAM" id="SSF51735">
    <property type="entry name" value="NAD(P)-binding Rossmann-fold domains"/>
    <property type="match status" value="1"/>
</dbReference>
<dbReference type="RefSeq" id="WP_382414820.1">
    <property type="nucleotide sequence ID" value="NZ_AP031500.1"/>
</dbReference>
<dbReference type="PANTHER" id="PTHR43708">
    <property type="entry name" value="CONSERVED EXPRESSED OXIDOREDUCTASE (EUROFUNG)"/>
    <property type="match status" value="1"/>
</dbReference>
<dbReference type="InterPro" id="IPR051317">
    <property type="entry name" value="Gfo/Idh/MocA_oxidoreduct"/>
</dbReference>
<evidence type="ECO:0000259" key="4">
    <source>
        <dbReference type="Pfam" id="PF02894"/>
    </source>
</evidence>
<accession>A0ABV7HP90</accession>
<evidence type="ECO:0000313" key="5">
    <source>
        <dbReference type="EMBL" id="MFC3154528.1"/>
    </source>
</evidence>
<dbReference type="Gene3D" id="3.30.360.10">
    <property type="entry name" value="Dihydrodipicolinate Reductase, domain 2"/>
    <property type="match status" value="1"/>
</dbReference>
<dbReference type="PANTHER" id="PTHR43708:SF5">
    <property type="entry name" value="CONSERVED EXPRESSED OXIDOREDUCTASE (EUROFUNG)-RELATED"/>
    <property type="match status" value="1"/>
</dbReference>
<dbReference type="Pfam" id="PF01408">
    <property type="entry name" value="GFO_IDH_MocA"/>
    <property type="match status" value="1"/>
</dbReference>
<keyword evidence="2" id="KW-0560">Oxidoreductase</keyword>
<evidence type="ECO:0000256" key="1">
    <source>
        <dbReference type="ARBA" id="ARBA00010928"/>
    </source>
</evidence>
<evidence type="ECO:0000313" key="6">
    <source>
        <dbReference type="Proteomes" id="UP001595548"/>
    </source>
</evidence>
<dbReference type="Pfam" id="PF02894">
    <property type="entry name" value="GFO_IDH_MocA_C"/>
    <property type="match status" value="1"/>
</dbReference>
<dbReference type="InterPro" id="IPR000683">
    <property type="entry name" value="Gfo/Idh/MocA-like_OxRdtase_N"/>
</dbReference>
<evidence type="ECO:0000256" key="2">
    <source>
        <dbReference type="ARBA" id="ARBA00023002"/>
    </source>
</evidence>